<gene>
    <name evidence="3" type="ORF">KCG44_13115</name>
</gene>
<proteinExistence type="predicted"/>
<accession>A0ABS6SIG8</accession>
<evidence type="ECO:0000259" key="2">
    <source>
        <dbReference type="Pfam" id="PF16655"/>
    </source>
</evidence>
<evidence type="ECO:0000313" key="3">
    <source>
        <dbReference type="EMBL" id="MBV7257726.1"/>
    </source>
</evidence>
<dbReference type="InterPro" id="IPR006311">
    <property type="entry name" value="TAT_signal"/>
</dbReference>
<evidence type="ECO:0000259" key="1">
    <source>
        <dbReference type="Pfam" id="PF09423"/>
    </source>
</evidence>
<dbReference type="InterPro" id="IPR032093">
    <property type="entry name" value="PhoD_N"/>
</dbReference>
<dbReference type="Pfam" id="PF16655">
    <property type="entry name" value="PhoD_N"/>
    <property type="match status" value="1"/>
</dbReference>
<reference evidence="3 4" key="1">
    <citation type="submission" date="2021-04" db="EMBL/GenBank/DDBJ databases">
        <authorList>
            <person name="Pira H."/>
            <person name="Risdian C."/>
            <person name="Wink J."/>
        </authorList>
    </citation>
    <scope>NUCLEOTIDE SEQUENCE [LARGE SCALE GENOMIC DNA]</scope>
    <source>
        <strain evidence="3 4">WHA3</strain>
    </source>
</reference>
<dbReference type="InterPro" id="IPR052900">
    <property type="entry name" value="Phospholipid_Metab_Enz"/>
</dbReference>
<dbReference type="PANTHER" id="PTHR43606:SF2">
    <property type="entry name" value="ALKALINE PHOSPHATASE FAMILY PROTEIN (AFU_ORTHOLOGUE AFUA_5G03860)"/>
    <property type="match status" value="1"/>
</dbReference>
<feature type="domain" description="Phospholipase D N-terminal" evidence="2">
    <location>
        <begin position="42"/>
        <end position="132"/>
    </location>
</feature>
<dbReference type="CDD" id="cd07389">
    <property type="entry name" value="MPP_PhoD"/>
    <property type="match status" value="1"/>
</dbReference>
<dbReference type="RefSeq" id="WP_218446557.1">
    <property type="nucleotide sequence ID" value="NZ_JAGSPA010000004.1"/>
</dbReference>
<dbReference type="Pfam" id="PF09423">
    <property type="entry name" value="PhoD"/>
    <property type="match status" value="1"/>
</dbReference>
<sequence>MSIELRRRQFLGATLAAAGSMTAGLTLPGAVMAATMGRGFTHGVASGEPAADAILLWTRYVGAAGASDTRLTVELAEDAEFGRVVASGEATSSEASGHCAKAVLSGLSPATWYFYRFRAPGGETSVVGRTRTLPAAGTDPFAMAVMSCSNLPFGYFNAYAHAAMRNDLHLAVHLGDYFYEYAAGTYPAADQKIAGRDVDPAHEIVSMDDYHRRYAVYRADPDLRRLHQVLPMVSIWDDHEITNDAWEGGAENHQPDTEGDWDLRKATAKAAYRHWMPVSDEPYKAYRIGDLATLFRLDTRIEGRDEQVDVARVFAEAGSFAAAVTRLKDADWGDSARTMMGMRQEAWLKEALASSVSSGQRWQVLAQQVVMGTTYTPSAIGAWLDPAAPDYVKQRVNAALGLSQAGIPASMDAWTGYPAARSRLLTDAQAVDANLVVLAGDSHNSWAFNLTENGAPAGVEFAVSSVTSPGYEAFFTRTDPAVIESAMIGSSPELQWTDLSRRGYGVVTLEAEQARCDWTYVDTIKTRSLTAKPGKRLSVQRGANVLT</sequence>
<organism evidence="3 4">
    <name type="scientific">Pacificimonas pallii</name>
    <dbReference type="NCBI Taxonomy" id="2827236"/>
    <lineage>
        <taxon>Bacteria</taxon>
        <taxon>Pseudomonadati</taxon>
        <taxon>Pseudomonadota</taxon>
        <taxon>Alphaproteobacteria</taxon>
        <taxon>Sphingomonadales</taxon>
        <taxon>Sphingosinicellaceae</taxon>
        <taxon>Pacificimonas</taxon>
    </lineage>
</organism>
<dbReference type="EMBL" id="JAGSPA010000004">
    <property type="protein sequence ID" value="MBV7257726.1"/>
    <property type="molecule type" value="Genomic_DNA"/>
</dbReference>
<dbReference type="InterPro" id="IPR018946">
    <property type="entry name" value="PhoD-like_MPP"/>
</dbReference>
<dbReference type="PROSITE" id="PS51318">
    <property type="entry name" value="TAT"/>
    <property type="match status" value="1"/>
</dbReference>
<dbReference type="Proteomes" id="UP000722336">
    <property type="component" value="Unassembled WGS sequence"/>
</dbReference>
<evidence type="ECO:0000313" key="4">
    <source>
        <dbReference type="Proteomes" id="UP000722336"/>
    </source>
</evidence>
<protein>
    <submittedName>
        <fullName evidence="3">Alkaline phosphatase D family protein</fullName>
    </submittedName>
</protein>
<dbReference type="PANTHER" id="PTHR43606">
    <property type="entry name" value="PHOSPHATASE, PUTATIVE (AFU_ORTHOLOGUE AFUA_6G08710)-RELATED"/>
    <property type="match status" value="1"/>
</dbReference>
<feature type="domain" description="PhoD-like phosphatase metallophosphatase" evidence="1">
    <location>
        <begin position="143"/>
        <end position="518"/>
    </location>
</feature>
<comment type="caution">
    <text evidence="3">The sequence shown here is derived from an EMBL/GenBank/DDBJ whole genome shotgun (WGS) entry which is preliminary data.</text>
</comment>
<keyword evidence="4" id="KW-1185">Reference proteome</keyword>
<name>A0ABS6SIG8_9SPHN</name>